<evidence type="ECO:0000313" key="2">
    <source>
        <dbReference type="Proteomes" id="UP000198646"/>
    </source>
</evidence>
<protein>
    <submittedName>
        <fullName evidence="1">Uncharacterized protein</fullName>
    </submittedName>
</protein>
<dbReference type="EMBL" id="FNJD01000029">
    <property type="protein sequence ID" value="SDP70387.1"/>
    <property type="molecule type" value="Genomic_DNA"/>
</dbReference>
<reference evidence="1 2" key="1">
    <citation type="submission" date="2016-10" db="EMBL/GenBank/DDBJ databases">
        <authorList>
            <person name="Varghese N."/>
            <person name="Submissions S."/>
        </authorList>
    </citation>
    <scope>NUCLEOTIDE SEQUENCE [LARGE SCALE GENOMIC DNA]</scope>
    <source>
        <strain evidence="1 2">DSM 17584</strain>
    </source>
</reference>
<proteinExistence type="predicted"/>
<gene>
    <name evidence="1" type="ORF">SAMN04488512_12918</name>
</gene>
<name>A0ABY0SY31_9RHOB</name>
<organism evidence="1 2">
    <name type="scientific">Sulfitobacter litoralis</name>
    <dbReference type="NCBI Taxonomy" id="335975"/>
    <lineage>
        <taxon>Bacteria</taxon>
        <taxon>Pseudomonadati</taxon>
        <taxon>Pseudomonadota</taxon>
        <taxon>Alphaproteobacteria</taxon>
        <taxon>Rhodobacterales</taxon>
        <taxon>Roseobacteraceae</taxon>
        <taxon>Sulfitobacter</taxon>
    </lineage>
</organism>
<comment type="caution">
    <text evidence="1">The sequence shown here is derived from an EMBL/GenBank/DDBJ whole genome shotgun (WGS) entry which is preliminary data.</text>
</comment>
<accession>A0ABY0SY31</accession>
<keyword evidence="2" id="KW-1185">Reference proteome</keyword>
<sequence length="40" mass="4570">MVVVGYIMSVSMISIHRTDNFIMRMAVFSDLSLMVDSNRC</sequence>
<evidence type="ECO:0000313" key="1">
    <source>
        <dbReference type="EMBL" id="SDP70387.1"/>
    </source>
</evidence>
<dbReference type="Proteomes" id="UP000198646">
    <property type="component" value="Unassembled WGS sequence"/>
</dbReference>